<dbReference type="InterPro" id="IPR036259">
    <property type="entry name" value="MFS_trans_sf"/>
</dbReference>
<dbReference type="GO" id="GO:0016020">
    <property type="term" value="C:membrane"/>
    <property type="evidence" value="ECO:0007669"/>
    <property type="project" value="UniProtKB-SubCell"/>
</dbReference>
<name>A0AAN6IWG7_EXODE</name>
<evidence type="ECO:0000313" key="8">
    <source>
        <dbReference type="EMBL" id="KAJ8992668.1"/>
    </source>
</evidence>
<comment type="subcellular location">
    <subcellularLocation>
        <location evidence="1">Membrane</location>
        <topology evidence="1">Multi-pass membrane protein</topology>
    </subcellularLocation>
</comment>
<dbReference type="Proteomes" id="UP001161757">
    <property type="component" value="Unassembled WGS sequence"/>
</dbReference>
<feature type="transmembrane region" description="Helical" evidence="7">
    <location>
        <begin position="307"/>
        <end position="324"/>
    </location>
</feature>
<comment type="similarity">
    <text evidence="6">Belongs to the major facilitator superfamily. Allantoate permease family.</text>
</comment>
<comment type="caution">
    <text evidence="8">The sequence shown here is derived from an EMBL/GenBank/DDBJ whole genome shotgun (WGS) entry which is preliminary data.</text>
</comment>
<feature type="transmembrane region" description="Helical" evidence="7">
    <location>
        <begin position="192"/>
        <end position="215"/>
    </location>
</feature>
<evidence type="ECO:0000313" key="9">
    <source>
        <dbReference type="Proteomes" id="UP001161757"/>
    </source>
</evidence>
<evidence type="ECO:0000256" key="6">
    <source>
        <dbReference type="ARBA" id="ARBA00037968"/>
    </source>
</evidence>
<reference evidence="8" key="1">
    <citation type="submission" date="2023-01" db="EMBL/GenBank/DDBJ databases">
        <title>Exophiala dermititidis isolated from Cystic Fibrosis Patient.</title>
        <authorList>
            <person name="Kurbessoian T."/>
            <person name="Crocker A."/>
            <person name="Murante D."/>
            <person name="Hogan D.A."/>
            <person name="Stajich J.E."/>
        </authorList>
    </citation>
    <scope>NUCLEOTIDE SEQUENCE</scope>
    <source>
        <strain evidence="8">Ex8</strain>
    </source>
</reference>
<evidence type="ECO:0000256" key="2">
    <source>
        <dbReference type="ARBA" id="ARBA00022448"/>
    </source>
</evidence>
<keyword evidence="2" id="KW-0813">Transport</keyword>
<sequence>MHGKRNGRAWWHWFAESDTPQERKLLLKLDLLIVPYAFIGFWINYIDASNINNAWVAGLSDDLNFRGNQLVDFQTISQVAQVIGQIPFAYLFPLLPMNWLVPGTEIFWGIFTLLQYRANSYAEFMAYRFFIGFFEAPFFVGVHYVLGSWYRADELGRRGGIFYIGLTLGSLTSGLIQSSASANLEGVAGLAGWRWMFIIVSLMTFVVAIAGFFIWPGTPDIPNKMFLNEEELQIARRRLQENGTGAKNNAIPKLSLGLLKSVFTSWKVYTLVAWNLFFWNSDPQPWGGYLLWIKSLGRYTNAEVNRLGSSAPGIGILYVLFINFSSDLWLGRTGAILLAHTVNIVSMTLLVVWNIPENAKWFAFNIYYFDIGMSSVLYGWANDILRHNKAERAVTLVVMNTVPTAIRAWIGLLVFKTVESPRFTKGYSFCLANSICLIGFTFVVRHLYRKQEERHRLELSQSSESVVEEMSLPIESDKQTRAANVTVEPIKVSV</sequence>
<accession>A0AAN6IWG7</accession>
<feature type="transmembrane region" description="Helical" evidence="7">
    <location>
        <begin position="426"/>
        <end position="448"/>
    </location>
</feature>
<dbReference type="Pfam" id="PF07690">
    <property type="entry name" value="MFS_1"/>
    <property type="match status" value="1"/>
</dbReference>
<evidence type="ECO:0000256" key="3">
    <source>
        <dbReference type="ARBA" id="ARBA00022692"/>
    </source>
</evidence>
<evidence type="ECO:0000256" key="5">
    <source>
        <dbReference type="ARBA" id="ARBA00023136"/>
    </source>
</evidence>
<keyword evidence="3 7" id="KW-0812">Transmembrane</keyword>
<dbReference type="FunFam" id="1.20.1250.20:FF:000065">
    <property type="entry name" value="Putative MFS pantothenate transporter"/>
    <property type="match status" value="1"/>
</dbReference>
<feature type="transmembrane region" description="Helical" evidence="7">
    <location>
        <begin position="126"/>
        <end position="146"/>
    </location>
</feature>
<evidence type="ECO:0000256" key="1">
    <source>
        <dbReference type="ARBA" id="ARBA00004141"/>
    </source>
</evidence>
<feature type="transmembrane region" description="Helical" evidence="7">
    <location>
        <begin position="336"/>
        <end position="355"/>
    </location>
</feature>
<feature type="transmembrane region" description="Helical" evidence="7">
    <location>
        <begin position="161"/>
        <end position="180"/>
    </location>
</feature>
<organism evidence="8 9">
    <name type="scientific">Exophiala dermatitidis</name>
    <name type="common">Black yeast-like fungus</name>
    <name type="synonym">Wangiella dermatitidis</name>
    <dbReference type="NCBI Taxonomy" id="5970"/>
    <lineage>
        <taxon>Eukaryota</taxon>
        <taxon>Fungi</taxon>
        <taxon>Dikarya</taxon>
        <taxon>Ascomycota</taxon>
        <taxon>Pezizomycotina</taxon>
        <taxon>Eurotiomycetes</taxon>
        <taxon>Chaetothyriomycetidae</taxon>
        <taxon>Chaetothyriales</taxon>
        <taxon>Herpotrichiellaceae</taxon>
        <taxon>Exophiala</taxon>
    </lineage>
</organism>
<dbReference type="Gene3D" id="1.20.1250.20">
    <property type="entry name" value="MFS general substrate transporter like domains"/>
    <property type="match status" value="1"/>
</dbReference>
<protein>
    <submittedName>
        <fullName evidence="8">MFS transporter (Seo1)</fullName>
    </submittedName>
</protein>
<proteinExistence type="inferred from homology"/>
<feature type="transmembrane region" description="Helical" evidence="7">
    <location>
        <begin position="361"/>
        <end position="381"/>
    </location>
</feature>
<feature type="transmembrane region" description="Helical" evidence="7">
    <location>
        <begin position="97"/>
        <end position="114"/>
    </location>
</feature>
<dbReference type="InterPro" id="IPR011701">
    <property type="entry name" value="MFS"/>
</dbReference>
<dbReference type="AlphaFoldDB" id="A0AAN6IWG7"/>
<dbReference type="EMBL" id="JAJGCB010000005">
    <property type="protein sequence ID" value="KAJ8992668.1"/>
    <property type="molecule type" value="Genomic_DNA"/>
</dbReference>
<keyword evidence="4 7" id="KW-1133">Transmembrane helix</keyword>
<gene>
    <name evidence="8" type="primary">SEO1_1</name>
    <name evidence="8" type="ORF">HRR80_003767</name>
</gene>
<dbReference type="PANTHER" id="PTHR43791:SF15">
    <property type="entry name" value="TRANSPORTER SEO1-RELATED"/>
    <property type="match status" value="1"/>
</dbReference>
<dbReference type="GO" id="GO:0022857">
    <property type="term" value="F:transmembrane transporter activity"/>
    <property type="evidence" value="ECO:0007669"/>
    <property type="project" value="InterPro"/>
</dbReference>
<dbReference type="PANTHER" id="PTHR43791">
    <property type="entry name" value="PERMEASE-RELATED"/>
    <property type="match status" value="1"/>
</dbReference>
<evidence type="ECO:0000256" key="4">
    <source>
        <dbReference type="ARBA" id="ARBA00022989"/>
    </source>
</evidence>
<dbReference type="SUPFAM" id="SSF103473">
    <property type="entry name" value="MFS general substrate transporter"/>
    <property type="match status" value="1"/>
</dbReference>
<keyword evidence="5 7" id="KW-0472">Membrane</keyword>
<evidence type="ECO:0000256" key="7">
    <source>
        <dbReference type="SAM" id="Phobius"/>
    </source>
</evidence>
<feature type="transmembrane region" description="Helical" evidence="7">
    <location>
        <begin position="393"/>
        <end position="414"/>
    </location>
</feature>